<proteinExistence type="inferred from homology"/>
<dbReference type="GO" id="GO:0005524">
    <property type="term" value="F:ATP binding"/>
    <property type="evidence" value="ECO:0007669"/>
    <property type="project" value="UniProtKB-KW"/>
</dbReference>
<reference evidence="9 10" key="1">
    <citation type="submission" date="2017-12" db="EMBL/GenBank/DDBJ databases">
        <title>Isolation and characterization of estrogens degradatiion strain Microbacterium hominis SJTG1.</title>
        <authorList>
            <person name="Xiong W."/>
            <person name="Yin C."/>
            <person name="Zheng D."/>
            <person name="Liang R."/>
        </authorList>
    </citation>
    <scope>NUCLEOTIDE SEQUENCE [LARGE SCALE GENOMIC DNA]</scope>
    <source>
        <strain evidence="9 10">SJTG1</strain>
    </source>
</reference>
<dbReference type="Gene3D" id="3.40.980.20">
    <property type="entry name" value="Four-carbon acid sugar kinase, nucleotide binding domain"/>
    <property type="match status" value="1"/>
</dbReference>
<evidence type="ECO:0000313" key="10">
    <source>
        <dbReference type="Proteomes" id="UP000233276"/>
    </source>
</evidence>
<dbReference type="GO" id="GO:0016301">
    <property type="term" value="F:kinase activity"/>
    <property type="evidence" value="ECO:0007669"/>
    <property type="project" value="UniProtKB-KW"/>
</dbReference>
<feature type="domain" description="Four-carbon acid sugar kinase N-terminal" evidence="7">
    <location>
        <begin position="7"/>
        <end position="239"/>
    </location>
</feature>
<dbReference type="AlphaFoldDB" id="A0A2K9DJH9"/>
<dbReference type="EMBL" id="CP025299">
    <property type="protein sequence ID" value="AUG28498.1"/>
    <property type="molecule type" value="Genomic_DNA"/>
</dbReference>
<evidence type="ECO:0000256" key="6">
    <source>
        <dbReference type="ARBA" id="ARBA00023277"/>
    </source>
</evidence>
<evidence type="ECO:0000313" key="9">
    <source>
        <dbReference type="EMBL" id="AUG28498.1"/>
    </source>
</evidence>
<dbReference type="RefSeq" id="WP_101305482.1">
    <property type="nucleotide sequence ID" value="NZ_CP025299.1"/>
</dbReference>
<keyword evidence="4" id="KW-0418">Kinase</keyword>
<dbReference type="KEGG" id="mhos:CXR34_02830"/>
<feature type="domain" description="Four-carbon acid sugar kinase nucleotide binding" evidence="8">
    <location>
        <begin position="261"/>
        <end position="404"/>
    </location>
</feature>
<evidence type="ECO:0000256" key="5">
    <source>
        <dbReference type="ARBA" id="ARBA00022840"/>
    </source>
</evidence>
<evidence type="ECO:0008006" key="11">
    <source>
        <dbReference type="Google" id="ProtNLM"/>
    </source>
</evidence>
<dbReference type="Pfam" id="PF07005">
    <property type="entry name" value="SBD_N"/>
    <property type="match status" value="1"/>
</dbReference>
<dbReference type="InterPro" id="IPR010737">
    <property type="entry name" value="4-carb_acid_sugar_kinase_N"/>
</dbReference>
<keyword evidence="5" id="KW-0067">ATP-binding</keyword>
<dbReference type="Pfam" id="PF17042">
    <property type="entry name" value="NBD_C"/>
    <property type="match status" value="1"/>
</dbReference>
<protein>
    <recommendedName>
        <fullName evidence="11">Four-carbon acid sugar kinase family protein</fullName>
    </recommendedName>
</protein>
<sequence length="413" mass="42631">MSEPAVGFYGDDVTGSVDALLQFTRRGWRGRLFTSLPSPSALADAADDGDVVGIAGIARSLGPAALEAEVRPALSALAALRPAVLQYKACSTVDSSPEVGSLGRVLEIGRDLTGARPVPLLFAQPDFGRYTVFGHHFAADDGVVYRLDRQPTMSRHPSTPMSESDIARHLGAQTALALTGIPLTSYTDAADLARRIEACGADAVVLDALDAHHLRLIGEAIGRLAPTAFVVGSGGLSAAIADAAPRRPAPAAVAAASGPVLVVSGSRSPRTRRQTAAAADAGWFVAPLPRDDREAAPARDALRAGRSVVLASDLGPDDDGALDGLTRRAARIVRTAVAAGETRRVIVCGGDSSSRVVRLLGIRALSIAANPWGNVALLRAHADGPLDGVELLLKGGQVGDDDLFERVRTGGAP</sequence>
<dbReference type="InterPro" id="IPR042213">
    <property type="entry name" value="NBD_C_sf"/>
</dbReference>
<keyword evidence="6" id="KW-0119">Carbohydrate metabolism</keyword>
<keyword evidence="2" id="KW-0808">Transferase</keyword>
<evidence type="ECO:0000259" key="7">
    <source>
        <dbReference type="Pfam" id="PF07005"/>
    </source>
</evidence>
<dbReference type="SUPFAM" id="SSF142764">
    <property type="entry name" value="YgbK-like"/>
    <property type="match status" value="1"/>
</dbReference>
<comment type="similarity">
    <text evidence="1">Belongs to the four-carbon acid sugar kinase family.</text>
</comment>
<dbReference type="Gene3D" id="3.40.50.10840">
    <property type="entry name" value="Putative sugar-binding, N-terminal domain"/>
    <property type="match status" value="1"/>
</dbReference>
<evidence type="ECO:0000259" key="8">
    <source>
        <dbReference type="Pfam" id="PF17042"/>
    </source>
</evidence>
<gene>
    <name evidence="9" type="ORF">CXR34_02830</name>
</gene>
<evidence type="ECO:0000256" key="1">
    <source>
        <dbReference type="ARBA" id="ARBA00005715"/>
    </source>
</evidence>
<evidence type="ECO:0000256" key="3">
    <source>
        <dbReference type="ARBA" id="ARBA00022741"/>
    </source>
</evidence>
<organism evidence="9 10">
    <name type="scientific">Microbacterium hominis</name>
    <dbReference type="NCBI Taxonomy" id="162426"/>
    <lineage>
        <taxon>Bacteria</taxon>
        <taxon>Bacillati</taxon>
        <taxon>Actinomycetota</taxon>
        <taxon>Actinomycetes</taxon>
        <taxon>Micrococcales</taxon>
        <taxon>Microbacteriaceae</taxon>
        <taxon>Microbacterium</taxon>
    </lineage>
</organism>
<dbReference type="InterPro" id="IPR031475">
    <property type="entry name" value="NBD_C"/>
</dbReference>
<accession>A0A2K9DJH9</accession>
<name>A0A2K9DJH9_9MICO</name>
<evidence type="ECO:0000256" key="4">
    <source>
        <dbReference type="ARBA" id="ARBA00022777"/>
    </source>
</evidence>
<dbReference type="Proteomes" id="UP000233276">
    <property type="component" value="Chromosome"/>
</dbReference>
<dbReference type="InterPro" id="IPR037051">
    <property type="entry name" value="4-carb_acid_sugar_kinase_N_sf"/>
</dbReference>
<keyword evidence="3" id="KW-0547">Nucleotide-binding</keyword>
<evidence type="ECO:0000256" key="2">
    <source>
        <dbReference type="ARBA" id="ARBA00022679"/>
    </source>
</evidence>